<evidence type="ECO:0000313" key="2">
    <source>
        <dbReference type="Proteomes" id="UP000280008"/>
    </source>
</evidence>
<evidence type="ECO:0000313" key="1">
    <source>
        <dbReference type="EMBL" id="RKR75847.1"/>
    </source>
</evidence>
<dbReference type="EMBL" id="RBKS01000001">
    <property type="protein sequence ID" value="RKR75847.1"/>
    <property type="molecule type" value="Genomic_DNA"/>
</dbReference>
<reference evidence="1 2" key="1">
    <citation type="submission" date="2018-10" db="EMBL/GenBank/DDBJ databases">
        <title>Sequencing the genomes of 1000 actinobacteria strains.</title>
        <authorList>
            <person name="Klenk H.-P."/>
        </authorList>
    </citation>
    <scope>NUCLEOTIDE SEQUENCE [LARGE SCALE GENOMIC DNA]</scope>
    <source>
        <strain evidence="1 2">DSM 17894</strain>
    </source>
</reference>
<accession>A0A495IIP3</accession>
<proteinExistence type="predicted"/>
<protein>
    <submittedName>
        <fullName evidence="1">Uncharacterized protein</fullName>
    </submittedName>
</protein>
<sequence length="276" mass="29276">MWALPFDPRDVSSFLAYLSTSVSSDGRSRLTAAVARNFLDAVFIDNESKGFSRRRRPGSRNGLLMELGLLPATAPDFELGVLRPALNDDDLRTVLSSMANVSGRGARGAVGCSTLILMARATGLGMRQLLAVRREHIRASDRGLSLVISGSQAVPRHVFTIDRAPIPLVCTPCALSRWFAVSASAISDSEIISAKRRAASDVHQCFDLGVFASAGGKVFDRLGRGHNGGSGSIRVATASQAVHWHLNRAGLQGGPYSLRSVIQGGVCQESCVTASA</sequence>
<gene>
    <name evidence="1" type="ORF">C8E83_3008</name>
</gene>
<keyword evidence="2" id="KW-1185">Reference proteome</keyword>
<dbReference type="Proteomes" id="UP000280008">
    <property type="component" value="Unassembled WGS sequence"/>
</dbReference>
<comment type="caution">
    <text evidence="1">The sequence shown here is derived from an EMBL/GenBank/DDBJ whole genome shotgun (WGS) entry which is preliminary data.</text>
</comment>
<organism evidence="1 2">
    <name type="scientific">Frondihabitans australicus</name>
    <dbReference type="NCBI Taxonomy" id="386892"/>
    <lineage>
        <taxon>Bacteria</taxon>
        <taxon>Bacillati</taxon>
        <taxon>Actinomycetota</taxon>
        <taxon>Actinomycetes</taxon>
        <taxon>Micrococcales</taxon>
        <taxon>Microbacteriaceae</taxon>
        <taxon>Frondihabitans</taxon>
    </lineage>
</organism>
<dbReference type="AlphaFoldDB" id="A0A495IIP3"/>
<name>A0A495IIP3_9MICO</name>